<dbReference type="EMBL" id="BDSP01000273">
    <property type="protein sequence ID" value="GAX28454.1"/>
    <property type="molecule type" value="Genomic_DNA"/>
</dbReference>
<feature type="domain" description="Aminotransferase class V" evidence="1">
    <location>
        <begin position="718"/>
        <end position="816"/>
    </location>
</feature>
<dbReference type="InterPro" id="IPR015424">
    <property type="entry name" value="PyrdxlP-dep_Trfase"/>
</dbReference>
<protein>
    <recommendedName>
        <fullName evidence="1">Aminotransferase class V domain-containing protein</fullName>
    </recommendedName>
</protein>
<dbReference type="SUPFAM" id="SSF56059">
    <property type="entry name" value="Glutathione synthetase ATP-binding domain-like"/>
    <property type="match status" value="1"/>
</dbReference>
<evidence type="ECO:0000259" key="1">
    <source>
        <dbReference type="Pfam" id="PF00266"/>
    </source>
</evidence>
<evidence type="ECO:0000313" key="3">
    <source>
        <dbReference type="Proteomes" id="UP000198406"/>
    </source>
</evidence>
<sequence length="828" mass="92557">MTVSINKNYTFKITGSAAKSRIAPLLPDNWVEGDTNVDFLWENAPRAVTKSFRDDVMCYSHLPNGTNILDSKWVLARLFQDAHCFTGLAGFQNFCRRQQCSSDVVDDEESFPQRCLDLFPGYESTDIITNFSDWWVVKDASSNGAGGIWVVSPQNRSFYQDARTSPFVENHRYVAQPYAWPLVLFQGRKCHVRVYGLVTSDGRAFVHDRAFLHVANEAFTGENMQDTVHITNCCANSHDLAQFSGEICAHFGVDSNRLTAEGEIEIGLARYKQAIHDKVAQLAERTGPFLRGGHRNGGFEYLGLDFILTGDDSAFLLEVNAPPSQDTATGLPHAEALHDAVLQDLLHLWVYPRVLGQDEQPGDWQCVYTPSVVESVQASVVPSKAAVVNKMRWALLERKLSKVEDIQETKLMENSFCVPGIRKHFRYFQNSKRKPLVYFENAGGTQVPICVDNAVQSSLALRDRSIGGKACVASARNTLQLLLGAQKCRIFLGANASQLISNLADAYYDLLSSDDELVISTDNHLANIQPWVKVATRSGAAIQWWNPIEEEFPFLNKSTRLVIVPHASNVLGEVRDLHSLQRHVRRETCGRARIIVDGVAATPHRFAAVDANEVDWYVISCHKVFGPHMGVLCGKPDAFKELSCPLEYGTLNYEACGGIAGLGIYISALASHLSSQRHDDDECLVGNTYSKEKETFETAVCEDIGALSPELVKNAYRLIRQVELPLTKMLIEGLQRSAKVSILASPQQCLDRQLPIVSFLHSDLDGELIVEACRRAGIICRYDSFLCSERFMKQLKFQRVVRFSLVHYNTAKEISYVLKVLQSLEGWF</sequence>
<feature type="domain" description="Aminotransferase class V" evidence="1">
    <location>
        <begin position="437"/>
        <end position="650"/>
    </location>
</feature>
<reference evidence="2 3" key="1">
    <citation type="journal article" date="2015" name="Plant Cell">
        <title>Oil accumulation by the oleaginous diatom Fistulifera solaris as revealed by the genome and transcriptome.</title>
        <authorList>
            <person name="Tanaka T."/>
            <person name="Maeda Y."/>
            <person name="Veluchamy A."/>
            <person name="Tanaka M."/>
            <person name="Abida H."/>
            <person name="Marechal E."/>
            <person name="Bowler C."/>
            <person name="Muto M."/>
            <person name="Sunaga Y."/>
            <person name="Tanaka M."/>
            <person name="Yoshino T."/>
            <person name="Taniguchi T."/>
            <person name="Fukuda Y."/>
            <person name="Nemoto M."/>
            <person name="Matsumoto M."/>
            <person name="Wong P.S."/>
            <person name="Aburatani S."/>
            <person name="Fujibuchi W."/>
        </authorList>
    </citation>
    <scope>NUCLEOTIDE SEQUENCE [LARGE SCALE GENOMIC DNA]</scope>
    <source>
        <strain evidence="2 3">JPCC DA0580</strain>
    </source>
</reference>
<dbReference type="Gene3D" id="3.30.470.20">
    <property type="entry name" value="ATP-grasp fold, B domain"/>
    <property type="match status" value="1"/>
</dbReference>
<dbReference type="Gene3D" id="3.40.640.10">
    <property type="entry name" value="Type I PLP-dependent aspartate aminotransferase-like (Major domain)"/>
    <property type="match status" value="1"/>
</dbReference>
<dbReference type="Pfam" id="PF03133">
    <property type="entry name" value="TTL"/>
    <property type="match status" value="1"/>
</dbReference>
<dbReference type="PANTHER" id="PTHR43586:SF21">
    <property type="entry name" value="PYRIDOXAL PHOSPHATE (PLP)-DEPENDENT ASPARTATE AMINOTRANSFERASE SUPERFAMILY"/>
    <property type="match status" value="1"/>
</dbReference>
<dbReference type="InterPro" id="IPR015421">
    <property type="entry name" value="PyrdxlP-dep_Trfase_major"/>
</dbReference>
<dbReference type="OrthoDB" id="420046at2759"/>
<dbReference type="InterPro" id="IPR015422">
    <property type="entry name" value="PyrdxlP-dep_Trfase_small"/>
</dbReference>
<dbReference type="PANTHER" id="PTHR43586">
    <property type="entry name" value="CYSTEINE DESULFURASE"/>
    <property type="match status" value="1"/>
</dbReference>
<accession>A0A1Z5KQ63</accession>
<name>A0A1Z5KQ63_FISSO</name>
<dbReference type="SUPFAM" id="SSF53383">
    <property type="entry name" value="PLP-dependent transferases"/>
    <property type="match status" value="1"/>
</dbReference>
<proteinExistence type="predicted"/>
<dbReference type="InParanoid" id="A0A1Z5KQ63"/>
<keyword evidence="3" id="KW-1185">Reference proteome</keyword>
<dbReference type="Pfam" id="PF00266">
    <property type="entry name" value="Aminotran_5"/>
    <property type="match status" value="2"/>
</dbReference>
<dbReference type="Gene3D" id="3.90.1150.10">
    <property type="entry name" value="Aspartate Aminotransferase, domain 1"/>
    <property type="match status" value="1"/>
</dbReference>
<organism evidence="2 3">
    <name type="scientific">Fistulifera solaris</name>
    <name type="common">Oleaginous diatom</name>
    <dbReference type="NCBI Taxonomy" id="1519565"/>
    <lineage>
        <taxon>Eukaryota</taxon>
        <taxon>Sar</taxon>
        <taxon>Stramenopiles</taxon>
        <taxon>Ochrophyta</taxon>
        <taxon>Bacillariophyta</taxon>
        <taxon>Bacillariophyceae</taxon>
        <taxon>Bacillariophycidae</taxon>
        <taxon>Naviculales</taxon>
        <taxon>Naviculaceae</taxon>
        <taxon>Fistulifera</taxon>
    </lineage>
</organism>
<evidence type="ECO:0000313" key="2">
    <source>
        <dbReference type="EMBL" id="GAX28454.1"/>
    </source>
</evidence>
<dbReference type="InterPro" id="IPR000192">
    <property type="entry name" value="Aminotrans_V_dom"/>
</dbReference>
<dbReference type="AlphaFoldDB" id="A0A1Z5KQ63"/>
<dbReference type="Proteomes" id="UP000198406">
    <property type="component" value="Unassembled WGS sequence"/>
</dbReference>
<comment type="caution">
    <text evidence="2">The sequence shown here is derived from an EMBL/GenBank/DDBJ whole genome shotgun (WGS) entry which is preliminary data.</text>
</comment>
<gene>
    <name evidence="2" type="ORF">FisN_4Hh355</name>
</gene>
<dbReference type="InterPro" id="IPR004344">
    <property type="entry name" value="TTL/TTLL_fam"/>
</dbReference>